<dbReference type="InterPro" id="IPR001590">
    <property type="entry name" value="Peptidase_M12B"/>
</dbReference>
<protein>
    <submittedName>
        <fullName evidence="8">Putative secreted metalloprotease salivary gland overexpressed</fullName>
    </submittedName>
</protein>
<feature type="binding site" evidence="5">
    <location>
        <position position="337"/>
    </location>
    <ligand>
        <name>Zn(2+)</name>
        <dbReference type="ChEBI" id="CHEBI:29105"/>
        <note>catalytic</note>
    </ligand>
</feature>
<feature type="signal peptide" evidence="6">
    <location>
        <begin position="1"/>
        <end position="28"/>
    </location>
</feature>
<evidence type="ECO:0000256" key="2">
    <source>
        <dbReference type="ARBA" id="ARBA00022801"/>
    </source>
</evidence>
<feature type="chain" id="PRO_5026877088" evidence="6">
    <location>
        <begin position="29"/>
        <end position="506"/>
    </location>
</feature>
<dbReference type="AlphaFoldDB" id="A0A6M2D558"/>
<keyword evidence="6" id="KW-0732">Signal</keyword>
<evidence type="ECO:0000256" key="6">
    <source>
        <dbReference type="SAM" id="SignalP"/>
    </source>
</evidence>
<feature type="active site" evidence="5">
    <location>
        <position position="334"/>
    </location>
</feature>
<dbReference type="EMBL" id="GHWJ01008566">
    <property type="protein sequence ID" value="NOV41303.1"/>
    <property type="molecule type" value="Transcribed_RNA"/>
</dbReference>
<dbReference type="GO" id="GO:0046872">
    <property type="term" value="F:metal ion binding"/>
    <property type="evidence" value="ECO:0007669"/>
    <property type="project" value="UniProtKB-KW"/>
</dbReference>
<dbReference type="OrthoDB" id="6501296at2759"/>
<dbReference type="Gene3D" id="3.40.390.10">
    <property type="entry name" value="Collagenase (Catalytic Domain)"/>
    <property type="match status" value="1"/>
</dbReference>
<keyword evidence="2" id="KW-0378">Hydrolase</keyword>
<evidence type="ECO:0000256" key="4">
    <source>
        <dbReference type="ARBA" id="ARBA00023049"/>
    </source>
</evidence>
<dbReference type="GO" id="GO:0006509">
    <property type="term" value="P:membrane protein ectodomain proteolysis"/>
    <property type="evidence" value="ECO:0007669"/>
    <property type="project" value="TreeGrafter"/>
</dbReference>
<keyword evidence="5" id="KW-0479">Metal-binding</keyword>
<dbReference type="SUPFAM" id="SSF55486">
    <property type="entry name" value="Metalloproteases ('zincins'), catalytic domain"/>
    <property type="match status" value="1"/>
</dbReference>
<reference evidence="8" key="1">
    <citation type="submission" date="2019-09" db="EMBL/GenBank/DDBJ databases">
        <title>Organ-specific transcriptomic study of the physiology of the cattle tick, Rhipicephalus microplus.</title>
        <authorList>
            <person name="Tirloni L."/>
            <person name="Braz G."/>
            <person name="Gandara A.C.P."/>
            <person name="Sabadin G.A."/>
            <person name="da Silva R.M."/>
            <person name="Guizzo M.G."/>
            <person name="Machado J.A."/>
            <person name="Costa E.P."/>
            <person name="Gomes H.F."/>
            <person name="Moraes J."/>
            <person name="Mota M.B.S."/>
            <person name="Mesquita R.D."/>
            <person name="Alvarenga P.H."/>
            <person name="Alves F."/>
            <person name="Seixas A."/>
            <person name="da Fonseca R.N."/>
            <person name="Fogaca A."/>
            <person name="Logullo C."/>
            <person name="Tanaka A."/>
            <person name="Daffre S."/>
            <person name="Termignoni C."/>
            <person name="Vaz I.S.Jr."/>
            <person name="Oliveira P.L."/>
            <person name="Ribeiro J.M."/>
        </authorList>
    </citation>
    <scope>NUCLEOTIDE SEQUENCE</scope>
    <source>
        <strain evidence="8">Porto Alegre</strain>
    </source>
</reference>
<keyword evidence="4 8" id="KW-0482">Metalloprotease</keyword>
<keyword evidence="1 8" id="KW-0645">Protease</keyword>
<keyword evidence="3 5" id="KW-0862">Zinc</keyword>
<dbReference type="PROSITE" id="PS50215">
    <property type="entry name" value="ADAM_MEPRO"/>
    <property type="match status" value="1"/>
</dbReference>
<organism evidence="8">
    <name type="scientific">Rhipicephalus microplus</name>
    <name type="common">Cattle tick</name>
    <name type="synonym">Boophilus microplus</name>
    <dbReference type="NCBI Taxonomy" id="6941"/>
    <lineage>
        <taxon>Eukaryota</taxon>
        <taxon>Metazoa</taxon>
        <taxon>Ecdysozoa</taxon>
        <taxon>Arthropoda</taxon>
        <taxon>Chelicerata</taxon>
        <taxon>Arachnida</taxon>
        <taxon>Acari</taxon>
        <taxon>Parasitiformes</taxon>
        <taxon>Ixodida</taxon>
        <taxon>Ixodoidea</taxon>
        <taxon>Ixodidae</taxon>
        <taxon>Rhipicephalinae</taxon>
        <taxon>Rhipicephalus</taxon>
        <taxon>Boophilus</taxon>
    </lineage>
</organism>
<sequence>MFPSPQFNSQHWYLVVLCFLEFINSGLSLKLSEAVGVVYPRVIEGRNEAGQMVIKLTDDITLNLEKGSVVGEDFLLRTYQGDIMEHNYLDGHLLEENLYEDLNYLASLIVSESDGLTVEGVLGNNYGVKPLASQERTTEGNIPHLLYELPRHEYKLNSIQRPVSSFVSQRDDVKKWPPRRAVVELLLIVDSAFRSQFDTKKNLLEYLMISLSSVNIKYRTVSHPEVQIRFCALEIINHKAESVFYVRHQWRQMIAFDTLMRLEIHVRLSYLKYVSYDAVYLITGLDMGAVGYNGSWESGTLGLAFIGGVCTTQKVGIGEDKRGTYGGVRVMTHELGHILGCPHDGEQYGRFSSKKCPWNDGYIMTNIQNSSSNMKFSWCCNDAITNLLVTTRRTCLVIKSAVINITYPDGKRKLPGEVLTKDQVCQFSFPGIEDIRFAMDNEIARCYASCYSARLGKTLKTLLPDHSRCNETSTEGIESRHKVCVNGGGRTKRYEYPVEPVARPFQ</sequence>
<dbReference type="VEuPathDB" id="VectorBase:LOC119164449"/>
<proteinExistence type="predicted"/>
<evidence type="ECO:0000256" key="3">
    <source>
        <dbReference type="ARBA" id="ARBA00022833"/>
    </source>
</evidence>
<evidence type="ECO:0000256" key="5">
    <source>
        <dbReference type="PROSITE-ProRule" id="PRU00276"/>
    </source>
</evidence>
<dbReference type="InterPro" id="IPR024079">
    <property type="entry name" value="MetalloPept_cat_dom_sf"/>
</dbReference>
<dbReference type="PANTHER" id="PTHR11905:SF159">
    <property type="entry name" value="ADAM METALLOPROTEASE"/>
    <property type="match status" value="1"/>
</dbReference>
<dbReference type="GO" id="GO:0004222">
    <property type="term" value="F:metalloendopeptidase activity"/>
    <property type="evidence" value="ECO:0007669"/>
    <property type="project" value="InterPro"/>
</dbReference>
<evidence type="ECO:0000259" key="7">
    <source>
        <dbReference type="PROSITE" id="PS50215"/>
    </source>
</evidence>
<evidence type="ECO:0000256" key="1">
    <source>
        <dbReference type="ARBA" id="ARBA00022670"/>
    </source>
</evidence>
<feature type="binding site" evidence="5">
    <location>
        <position position="333"/>
    </location>
    <ligand>
        <name>Zn(2+)</name>
        <dbReference type="ChEBI" id="CHEBI:29105"/>
        <note>catalytic</note>
    </ligand>
</feature>
<feature type="binding site" evidence="5">
    <location>
        <position position="343"/>
    </location>
    <ligand>
        <name>Zn(2+)</name>
        <dbReference type="ChEBI" id="CHEBI:29105"/>
        <note>catalytic</note>
    </ligand>
</feature>
<name>A0A6M2D558_RHIMP</name>
<accession>A0A6M2D558</accession>
<evidence type="ECO:0000313" key="8">
    <source>
        <dbReference type="EMBL" id="NOV41303.1"/>
    </source>
</evidence>
<comment type="caution">
    <text evidence="5">Lacks conserved residue(s) required for the propagation of feature annotation.</text>
</comment>
<feature type="domain" description="Peptidase M12B" evidence="7">
    <location>
        <begin position="181"/>
        <end position="400"/>
    </location>
</feature>
<dbReference type="PANTHER" id="PTHR11905">
    <property type="entry name" value="ADAM A DISINTEGRIN AND METALLOPROTEASE DOMAIN"/>
    <property type="match status" value="1"/>
</dbReference>
<dbReference type="Pfam" id="PF13688">
    <property type="entry name" value="Reprolysin_5"/>
    <property type="match status" value="1"/>
</dbReference>